<evidence type="ECO:0000313" key="1">
    <source>
        <dbReference type="EMBL" id="KAF7835384.1"/>
    </source>
</evidence>
<organism evidence="1 2">
    <name type="scientific">Senna tora</name>
    <dbReference type="NCBI Taxonomy" id="362788"/>
    <lineage>
        <taxon>Eukaryota</taxon>
        <taxon>Viridiplantae</taxon>
        <taxon>Streptophyta</taxon>
        <taxon>Embryophyta</taxon>
        <taxon>Tracheophyta</taxon>
        <taxon>Spermatophyta</taxon>
        <taxon>Magnoliopsida</taxon>
        <taxon>eudicotyledons</taxon>
        <taxon>Gunneridae</taxon>
        <taxon>Pentapetalae</taxon>
        <taxon>rosids</taxon>
        <taxon>fabids</taxon>
        <taxon>Fabales</taxon>
        <taxon>Fabaceae</taxon>
        <taxon>Caesalpinioideae</taxon>
        <taxon>Cassia clade</taxon>
        <taxon>Senna</taxon>
    </lineage>
</organism>
<reference evidence="1" key="1">
    <citation type="submission" date="2020-09" db="EMBL/GenBank/DDBJ databases">
        <title>Genome-Enabled Discovery of Anthraquinone Biosynthesis in Senna tora.</title>
        <authorList>
            <person name="Kang S.-H."/>
            <person name="Pandey R.P."/>
            <person name="Lee C.-M."/>
            <person name="Sim J.-S."/>
            <person name="Jeong J.-T."/>
            <person name="Choi B.-S."/>
            <person name="Jung M."/>
            <person name="Ginzburg D."/>
            <person name="Zhao K."/>
            <person name="Won S.Y."/>
            <person name="Oh T.-J."/>
            <person name="Yu Y."/>
            <person name="Kim N.-H."/>
            <person name="Lee O.R."/>
            <person name="Lee T.-H."/>
            <person name="Bashyal P."/>
            <person name="Kim T.-S."/>
            <person name="Lee W.-H."/>
            <person name="Kawkins C."/>
            <person name="Kim C.-K."/>
            <person name="Kim J.S."/>
            <person name="Ahn B.O."/>
            <person name="Rhee S.Y."/>
            <person name="Sohng J.K."/>
        </authorList>
    </citation>
    <scope>NUCLEOTIDE SEQUENCE</scope>
    <source>
        <tissue evidence="1">Leaf</tissue>
    </source>
</reference>
<evidence type="ECO:0000313" key="2">
    <source>
        <dbReference type="Proteomes" id="UP000634136"/>
    </source>
</evidence>
<proteinExistence type="predicted"/>
<dbReference type="AlphaFoldDB" id="A0A834WZV1"/>
<dbReference type="Proteomes" id="UP000634136">
    <property type="component" value="Unassembled WGS sequence"/>
</dbReference>
<dbReference type="OrthoDB" id="1435653at2759"/>
<sequence length="85" mass="9625">MDASPSQQAFRPRYAVARRLRAPLHCSKPRSELCVKVVREVMSQMLDVWKQIPDVSDEFSPPPQSQASIREVMKLFLYGGFGDAS</sequence>
<name>A0A834WZV1_9FABA</name>
<comment type="caution">
    <text evidence="1">The sequence shown here is derived from an EMBL/GenBank/DDBJ whole genome shotgun (WGS) entry which is preliminary data.</text>
</comment>
<gene>
    <name evidence="1" type="ORF">G2W53_010243</name>
</gene>
<dbReference type="EMBL" id="JAAIUW010000004">
    <property type="protein sequence ID" value="KAF7835384.1"/>
    <property type="molecule type" value="Genomic_DNA"/>
</dbReference>
<protein>
    <submittedName>
        <fullName evidence="1">TORTIFOLIA1-like protein 3</fullName>
    </submittedName>
</protein>
<accession>A0A834WZV1</accession>
<keyword evidence="2" id="KW-1185">Reference proteome</keyword>